<gene>
    <name evidence="5" type="ORF">F8388_025591</name>
</gene>
<evidence type="ECO:0000256" key="3">
    <source>
        <dbReference type="ARBA" id="ARBA00022801"/>
    </source>
</evidence>
<dbReference type="AlphaFoldDB" id="A0A7J6G3R1"/>
<dbReference type="GO" id="GO:0006508">
    <property type="term" value="P:proteolysis"/>
    <property type="evidence" value="ECO:0007669"/>
    <property type="project" value="UniProtKB-KW"/>
</dbReference>
<dbReference type="InterPro" id="IPR038765">
    <property type="entry name" value="Papain-like_cys_pep_sf"/>
</dbReference>
<evidence type="ECO:0000259" key="4">
    <source>
        <dbReference type="Pfam" id="PF02902"/>
    </source>
</evidence>
<dbReference type="GO" id="GO:0008234">
    <property type="term" value="F:cysteine-type peptidase activity"/>
    <property type="evidence" value="ECO:0007669"/>
    <property type="project" value="InterPro"/>
</dbReference>
<accession>A0A7J6G3R1</accession>
<reference evidence="5 6" key="1">
    <citation type="journal article" date="2020" name="bioRxiv">
        <title>Sequence and annotation of 42 cannabis genomes reveals extensive copy number variation in cannabinoid synthesis and pathogen resistance genes.</title>
        <authorList>
            <person name="Mckernan K.J."/>
            <person name="Helbert Y."/>
            <person name="Kane L.T."/>
            <person name="Ebling H."/>
            <person name="Zhang L."/>
            <person name="Liu B."/>
            <person name="Eaton Z."/>
            <person name="Mclaughlin S."/>
            <person name="Kingan S."/>
            <person name="Baybayan P."/>
            <person name="Concepcion G."/>
            <person name="Jordan M."/>
            <person name="Riva A."/>
            <person name="Barbazuk W."/>
            <person name="Harkins T."/>
        </authorList>
    </citation>
    <scope>NUCLEOTIDE SEQUENCE [LARGE SCALE GENOMIC DNA]</scope>
    <source>
        <strain evidence="6">cv. Jamaican Lion 4</strain>
        <tissue evidence="5">Leaf</tissue>
    </source>
</reference>
<name>A0A7J6G3R1_CANSA</name>
<dbReference type="Pfam" id="PF02902">
    <property type="entry name" value="Peptidase_C48"/>
    <property type="match status" value="1"/>
</dbReference>
<evidence type="ECO:0000256" key="1">
    <source>
        <dbReference type="ARBA" id="ARBA00005234"/>
    </source>
</evidence>
<organism evidence="5 6">
    <name type="scientific">Cannabis sativa</name>
    <name type="common">Hemp</name>
    <name type="synonym">Marijuana</name>
    <dbReference type="NCBI Taxonomy" id="3483"/>
    <lineage>
        <taxon>Eukaryota</taxon>
        <taxon>Viridiplantae</taxon>
        <taxon>Streptophyta</taxon>
        <taxon>Embryophyta</taxon>
        <taxon>Tracheophyta</taxon>
        <taxon>Spermatophyta</taxon>
        <taxon>Magnoliopsida</taxon>
        <taxon>eudicotyledons</taxon>
        <taxon>Gunneridae</taxon>
        <taxon>Pentapetalae</taxon>
        <taxon>rosids</taxon>
        <taxon>fabids</taxon>
        <taxon>Rosales</taxon>
        <taxon>Cannabaceae</taxon>
        <taxon>Cannabis</taxon>
    </lineage>
</organism>
<evidence type="ECO:0000313" key="6">
    <source>
        <dbReference type="Proteomes" id="UP000525078"/>
    </source>
</evidence>
<keyword evidence="3" id="KW-0378">Hydrolase</keyword>
<dbReference type="InterPro" id="IPR003653">
    <property type="entry name" value="Peptidase_C48_C"/>
</dbReference>
<comment type="caution">
    <text evidence="5">The sequence shown here is derived from an EMBL/GenBank/DDBJ whole genome shotgun (WGS) entry which is preliminary data.</text>
</comment>
<dbReference type="EMBL" id="JAATIP010000084">
    <property type="protein sequence ID" value="KAF4376720.1"/>
    <property type="molecule type" value="Genomic_DNA"/>
</dbReference>
<dbReference type="Proteomes" id="UP000525078">
    <property type="component" value="Unassembled WGS sequence"/>
</dbReference>
<evidence type="ECO:0000313" key="5">
    <source>
        <dbReference type="EMBL" id="KAF4376720.1"/>
    </source>
</evidence>
<keyword evidence="2" id="KW-0645">Protease</keyword>
<sequence length="637" mass="72366">MYENMEKYLIQHLDEELRRLQSVTQQMEECIHSKNHEVDRLLEVILRAEEGRKNSTNQILSSLAIAIDKINSFEGQCSKGHMQTGLAESNMEKDAKQFQMKQSNVGEVKTNVTTSIECVDGKPVNSSESEVKFVSDLKRSGNVIEGESSSGKRCRTVPSRIPFFTQFGRTLKDLGHIKGIDGVEIRGSQKSLSACKLSVRQSSCVKGVSEICPVGQDTSSGLNLLELCNLKEKKDVGPFKVNVPLVNVEMDKIISYLFEKSLKSSDILVDTEFHQLERHIFQTLAPSQNINGEIINIVSEMCTHKRRDSMSKTGSNWYLTTWMTSKFTYSKKSQRNGGTSNPMRSFFLGDLALCEKIFVPVHVRSEDHWILLIVKMKGIIEIWDSLHGGKSVGNEILKEAYDSDNERMRVAWKIFSSSFNKQKAHNRAKQNKILNDNKRCQLPKAKIAKTRKHLPNTLYFHQTQIPPLKPHYVHYLPKHCSCFVVAIHSTFAAFSFPHLPRAYTLIAQVPSLPNSKDCHSYKQGKKFGKAGLKYYQNEFCLYDIIYVGMGCHRSGNIDIHNLLNQLTSLDILFYAACQKEVFLSIERPPYHLLLLKNLPCTLLLFLFEHELGKTYFLCTILLPPPRYVPCLSAEATA</sequence>
<feature type="domain" description="Ubiquitin-like protease family profile" evidence="4">
    <location>
        <begin position="290"/>
        <end position="391"/>
    </location>
</feature>
<evidence type="ECO:0000256" key="2">
    <source>
        <dbReference type="ARBA" id="ARBA00022670"/>
    </source>
</evidence>
<dbReference type="SUPFAM" id="SSF54001">
    <property type="entry name" value="Cysteine proteinases"/>
    <property type="match status" value="1"/>
</dbReference>
<protein>
    <recommendedName>
        <fullName evidence="4">Ubiquitin-like protease family profile domain-containing protein</fullName>
    </recommendedName>
</protein>
<comment type="similarity">
    <text evidence="1">Belongs to the peptidase C48 family.</text>
</comment>
<dbReference type="Gene3D" id="3.40.395.10">
    <property type="entry name" value="Adenoviral Proteinase, Chain A"/>
    <property type="match status" value="1"/>
</dbReference>
<proteinExistence type="inferred from homology"/>